<reference evidence="2 3" key="1">
    <citation type="submission" date="2020-03" db="EMBL/GenBank/DDBJ databases">
        <authorList>
            <person name="Kim M.K."/>
        </authorList>
    </citation>
    <scope>NUCLEOTIDE SEQUENCE [LARGE SCALE GENOMIC DNA]</scope>
    <source>
        <strain evidence="2 3">BT328</strain>
    </source>
</reference>
<dbReference type="AlphaFoldDB" id="A0A6G9AJR2"/>
<name>A0A6G9AJR2_9BACT</name>
<evidence type="ECO:0000313" key="2">
    <source>
        <dbReference type="EMBL" id="QIP12515.1"/>
    </source>
</evidence>
<dbReference type="EMBL" id="CP050063">
    <property type="protein sequence ID" value="QIP12515.1"/>
    <property type="molecule type" value="Genomic_DNA"/>
</dbReference>
<evidence type="ECO:0000259" key="1">
    <source>
        <dbReference type="Pfam" id="PF11827"/>
    </source>
</evidence>
<dbReference type="Proteomes" id="UP000501802">
    <property type="component" value="Chromosome"/>
</dbReference>
<feature type="domain" description="DUF3347" evidence="1">
    <location>
        <begin position="64"/>
        <end position="154"/>
    </location>
</feature>
<organism evidence="2 3">
    <name type="scientific">Spirosoma aureum</name>
    <dbReference type="NCBI Taxonomy" id="2692134"/>
    <lineage>
        <taxon>Bacteria</taxon>
        <taxon>Pseudomonadati</taxon>
        <taxon>Bacteroidota</taxon>
        <taxon>Cytophagia</taxon>
        <taxon>Cytophagales</taxon>
        <taxon>Cytophagaceae</taxon>
        <taxon>Spirosoma</taxon>
    </lineage>
</organism>
<evidence type="ECO:0000313" key="3">
    <source>
        <dbReference type="Proteomes" id="UP000501802"/>
    </source>
</evidence>
<sequence length="202" mass="21910">MNCSPGLPSLAIVATIVISLLSSCSTRRSEADHASASQSAAVTVSIPLFTSADPLVKDRIHDLLRGYFNLNQALISDSLAGAKTAAADLLATTDKFDMSKLTAEQMDFYFIQSSKLKTGLQVISNSTEIEQARSGLAGVSEAMYAVVKAFRVNKSPLYYQYCPMALNNQGATWLSATEELANPYMGQMMLNCGRTQEKLEYQ</sequence>
<keyword evidence="3" id="KW-1185">Reference proteome</keyword>
<gene>
    <name evidence="2" type="ORF">G8759_07705</name>
</gene>
<proteinExistence type="predicted"/>
<accession>A0A6G9AJR2</accession>
<dbReference type="InterPro" id="IPR021782">
    <property type="entry name" value="DUF3347"/>
</dbReference>
<dbReference type="Pfam" id="PF11827">
    <property type="entry name" value="DUF3347"/>
    <property type="match status" value="1"/>
</dbReference>
<protein>
    <submittedName>
        <fullName evidence="2">DUF3347 domain-containing protein</fullName>
    </submittedName>
</protein>
<dbReference type="RefSeq" id="WP_167206716.1">
    <property type="nucleotide sequence ID" value="NZ_CP050063.1"/>
</dbReference>
<dbReference type="KEGG" id="spib:G8759_07705"/>